<sequence>MSTSRFRDALETGPLTLDGGLATHLEDLGHDLTDDLWSARLLRDDPAALVRAHADHVAAGAEVLVTASYQASVDGLVAAGATPAEARRLIALSVTCAREAATGAAHRVWVAGSLGPYGAVLPGGQEYRGDYLDGSVGVTARLRRFHAERMSLLVTAGADVLACETLPGLAEVDAVLLAAEDVGADVWVSLTCTLDTAGGLRTRRGEPVDAARLAEVAAHPRVVAAGVNCCEPAAATTAAELGARVVYPNSGETWEAATHRWSGATQPVEEPADAWLAAGARLVGGCCRVTPARVRLIAAAVHRHTSTRTRTSGPPVDTDPGS</sequence>
<feature type="binding site" evidence="5">
    <location>
        <position position="229"/>
    </location>
    <ligand>
        <name>Zn(2+)</name>
        <dbReference type="ChEBI" id="CHEBI:29105"/>
    </ligand>
</feature>
<evidence type="ECO:0000256" key="2">
    <source>
        <dbReference type="ARBA" id="ARBA00022679"/>
    </source>
</evidence>
<name>A0ABW0GNP1_9MICO</name>
<dbReference type="InterPro" id="IPR036589">
    <property type="entry name" value="HCY_dom_sf"/>
</dbReference>
<accession>A0ABW0GNP1</accession>
<dbReference type="Proteomes" id="UP001596122">
    <property type="component" value="Unassembled WGS sequence"/>
</dbReference>
<evidence type="ECO:0000313" key="8">
    <source>
        <dbReference type="EMBL" id="MFC5381168.1"/>
    </source>
</evidence>
<dbReference type="PANTHER" id="PTHR46015:SF1">
    <property type="entry name" value="HOMOCYSTEINE S-METHYLTRANSFERASE-LIKE ISOFORM 1"/>
    <property type="match status" value="1"/>
</dbReference>
<dbReference type="PIRSF" id="PIRSF037505">
    <property type="entry name" value="Betaine_HMT"/>
    <property type="match status" value="1"/>
</dbReference>
<dbReference type="NCBIfam" id="NF007020">
    <property type="entry name" value="PRK09485.1"/>
    <property type="match status" value="1"/>
</dbReference>
<dbReference type="SUPFAM" id="SSF82282">
    <property type="entry name" value="Homocysteine S-methyltransferase"/>
    <property type="match status" value="1"/>
</dbReference>
<dbReference type="Pfam" id="PF02574">
    <property type="entry name" value="S-methyl_trans"/>
    <property type="match status" value="1"/>
</dbReference>
<feature type="region of interest" description="Disordered" evidence="6">
    <location>
        <begin position="303"/>
        <end position="322"/>
    </location>
</feature>
<dbReference type="GO" id="GO:0032259">
    <property type="term" value="P:methylation"/>
    <property type="evidence" value="ECO:0007669"/>
    <property type="project" value="UniProtKB-KW"/>
</dbReference>
<dbReference type="InterPro" id="IPR017226">
    <property type="entry name" value="BHMT-like"/>
</dbReference>
<comment type="caution">
    <text evidence="8">The sequence shown here is derived from an EMBL/GenBank/DDBJ whole genome shotgun (WGS) entry which is preliminary data.</text>
</comment>
<dbReference type="PROSITE" id="PS50970">
    <property type="entry name" value="HCY"/>
    <property type="match status" value="1"/>
</dbReference>
<dbReference type="InterPro" id="IPR003726">
    <property type="entry name" value="HCY_dom"/>
</dbReference>
<evidence type="ECO:0000256" key="1">
    <source>
        <dbReference type="ARBA" id="ARBA00022603"/>
    </source>
</evidence>
<proteinExistence type="predicted"/>
<dbReference type="EC" id="2.1.1.10" evidence="8"/>
<feature type="domain" description="Hcy-binding" evidence="7">
    <location>
        <begin position="3"/>
        <end position="301"/>
    </location>
</feature>
<dbReference type="GO" id="GO:0008168">
    <property type="term" value="F:methyltransferase activity"/>
    <property type="evidence" value="ECO:0007669"/>
    <property type="project" value="UniProtKB-KW"/>
</dbReference>
<dbReference type="EMBL" id="JBHSLD010000009">
    <property type="protein sequence ID" value="MFC5381168.1"/>
    <property type="molecule type" value="Genomic_DNA"/>
</dbReference>
<protein>
    <submittedName>
        <fullName evidence="8">Homocysteine S-methyltransferase</fullName>
        <ecNumber evidence="8">2.1.1.10</ecNumber>
    </submittedName>
</protein>
<reference evidence="9" key="1">
    <citation type="journal article" date="2019" name="Int. J. Syst. Evol. Microbiol.">
        <title>The Global Catalogue of Microorganisms (GCM) 10K type strain sequencing project: providing services to taxonomists for standard genome sequencing and annotation.</title>
        <authorList>
            <consortium name="The Broad Institute Genomics Platform"/>
            <consortium name="The Broad Institute Genome Sequencing Center for Infectious Disease"/>
            <person name="Wu L."/>
            <person name="Ma J."/>
        </authorList>
    </citation>
    <scope>NUCLEOTIDE SEQUENCE [LARGE SCALE GENOMIC DNA]</scope>
    <source>
        <strain evidence="9">CCUG 43114</strain>
    </source>
</reference>
<comment type="cofactor">
    <cofactor evidence="5">
        <name>Zn(2+)</name>
        <dbReference type="ChEBI" id="CHEBI:29105"/>
    </cofactor>
</comment>
<evidence type="ECO:0000256" key="4">
    <source>
        <dbReference type="ARBA" id="ARBA00022833"/>
    </source>
</evidence>
<evidence type="ECO:0000313" key="9">
    <source>
        <dbReference type="Proteomes" id="UP001596122"/>
    </source>
</evidence>
<feature type="binding site" evidence="5">
    <location>
        <position position="287"/>
    </location>
    <ligand>
        <name>Zn(2+)</name>
        <dbReference type="ChEBI" id="CHEBI:29105"/>
    </ligand>
</feature>
<keyword evidence="9" id="KW-1185">Reference proteome</keyword>
<evidence type="ECO:0000256" key="3">
    <source>
        <dbReference type="ARBA" id="ARBA00022723"/>
    </source>
</evidence>
<evidence type="ECO:0000256" key="5">
    <source>
        <dbReference type="PROSITE-ProRule" id="PRU00333"/>
    </source>
</evidence>
<keyword evidence="3 5" id="KW-0479">Metal-binding</keyword>
<dbReference type="Gene3D" id="3.20.20.330">
    <property type="entry name" value="Homocysteine-binding-like domain"/>
    <property type="match status" value="1"/>
</dbReference>
<keyword evidence="1 5" id="KW-0489">Methyltransferase</keyword>
<evidence type="ECO:0000256" key="6">
    <source>
        <dbReference type="SAM" id="MobiDB-lite"/>
    </source>
</evidence>
<feature type="binding site" evidence="5">
    <location>
        <position position="286"/>
    </location>
    <ligand>
        <name>Zn(2+)</name>
        <dbReference type="ChEBI" id="CHEBI:29105"/>
    </ligand>
</feature>
<dbReference type="PANTHER" id="PTHR46015">
    <property type="entry name" value="ZGC:172121"/>
    <property type="match status" value="1"/>
</dbReference>
<gene>
    <name evidence="8" type="primary">mmuM</name>
    <name evidence="8" type="ORF">ACFPJ6_10225</name>
</gene>
<evidence type="ECO:0000259" key="7">
    <source>
        <dbReference type="PROSITE" id="PS50970"/>
    </source>
</evidence>
<dbReference type="InterPro" id="IPR051486">
    <property type="entry name" value="Hcy_S-methyltransferase"/>
</dbReference>
<organism evidence="8 9">
    <name type="scientific">Aquipuribacter nitratireducens</name>
    <dbReference type="NCBI Taxonomy" id="650104"/>
    <lineage>
        <taxon>Bacteria</taxon>
        <taxon>Bacillati</taxon>
        <taxon>Actinomycetota</taxon>
        <taxon>Actinomycetes</taxon>
        <taxon>Micrococcales</taxon>
        <taxon>Intrasporangiaceae</taxon>
        <taxon>Aquipuribacter</taxon>
    </lineage>
</organism>
<keyword evidence="4 5" id="KW-0862">Zinc</keyword>
<dbReference type="RefSeq" id="WP_340270576.1">
    <property type="nucleotide sequence ID" value="NZ_JBBEOG010000007.1"/>
</dbReference>
<keyword evidence="2 5" id="KW-0808">Transferase</keyword>